<dbReference type="InterPro" id="IPR011050">
    <property type="entry name" value="Pectin_lyase_fold/virulence"/>
</dbReference>
<dbReference type="RefSeq" id="WP_057818704.1">
    <property type="nucleotide sequence ID" value="NZ_AZEC01000003.1"/>
</dbReference>
<dbReference type="GO" id="GO:0005975">
    <property type="term" value="P:carbohydrate metabolic process"/>
    <property type="evidence" value="ECO:0007669"/>
    <property type="project" value="InterPro"/>
</dbReference>
<evidence type="ECO:0000256" key="1">
    <source>
        <dbReference type="ARBA" id="ARBA00008834"/>
    </source>
</evidence>
<evidence type="ECO:0008006" key="7">
    <source>
        <dbReference type="Google" id="ProtNLM"/>
    </source>
</evidence>
<keyword evidence="6" id="KW-1185">Reference proteome</keyword>
<sequence>MTDSQFLITDYGAEAGRMAVQTEALQAALDACHQAGGGTVVIPAGRFITGSLRLFSHTTLHLLAGAVLQGSPDLADYTNFGETTDIRYLTDAHYIQDWHLPTYYFQALVNAYDAVDVAVIGEAGSLIDGRNVQDPHGEEHFRGPMGLVFARVQDVRLQGYTFINSANWANVLPACENVQIDNVTILGGHDGFDLHHAKDVTITGCRLETGDDCLAGYDIHGLSVRDTYLNTACNGLRVGGSDIVFDHCTFRGPGKFSHLSDHKYETLNVFMYFAMQVDPITTPTADVTIKNASIDHVSHLVTYLRSEPTALQDGPALQSFTLDNVQIADITDTSLFVGRGEAVALTMTNCQITPTADVPLLHIDESVRLTLTNVFFTKPTIILIGNDRQLTLTGLTNLAL</sequence>
<dbReference type="GO" id="GO:0004650">
    <property type="term" value="F:polygalacturonase activity"/>
    <property type="evidence" value="ECO:0007669"/>
    <property type="project" value="InterPro"/>
</dbReference>
<dbReference type="Proteomes" id="UP000051330">
    <property type="component" value="Unassembled WGS sequence"/>
</dbReference>
<evidence type="ECO:0000313" key="6">
    <source>
        <dbReference type="Proteomes" id="UP000051330"/>
    </source>
</evidence>
<dbReference type="SUPFAM" id="SSF51126">
    <property type="entry name" value="Pectin lyase-like"/>
    <property type="match status" value="1"/>
</dbReference>
<name>A0A0R1N817_9LACO</name>
<protein>
    <recommendedName>
        <fullName evidence="7">Glycoside hydrolase family 28</fullName>
    </recommendedName>
</protein>
<dbReference type="STRING" id="1423792.FD09_GL001840"/>
<evidence type="ECO:0000256" key="4">
    <source>
        <dbReference type="RuleBase" id="RU361169"/>
    </source>
</evidence>
<evidence type="ECO:0000256" key="2">
    <source>
        <dbReference type="ARBA" id="ARBA00022801"/>
    </source>
</evidence>
<proteinExistence type="inferred from homology"/>
<reference evidence="5 6" key="1">
    <citation type="journal article" date="2015" name="Genome Announc.">
        <title>Expanding the biotechnology potential of lactobacilli through comparative genomics of 213 strains and associated genera.</title>
        <authorList>
            <person name="Sun Z."/>
            <person name="Harris H.M."/>
            <person name="McCann A."/>
            <person name="Guo C."/>
            <person name="Argimon S."/>
            <person name="Zhang W."/>
            <person name="Yang X."/>
            <person name="Jeffery I.B."/>
            <person name="Cooney J.C."/>
            <person name="Kagawa T.F."/>
            <person name="Liu W."/>
            <person name="Song Y."/>
            <person name="Salvetti E."/>
            <person name="Wrobel A."/>
            <person name="Rasinkangas P."/>
            <person name="Parkhill J."/>
            <person name="Rea M.C."/>
            <person name="O'Sullivan O."/>
            <person name="Ritari J."/>
            <person name="Douillard F.P."/>
            <person name="Paul Ross R."/>
            <person name="Yang R."/>
            <person name="Briner A.E."/>
            <person name="Felis G.E."/>
            <person name="de Vos W.M."/>
            <person name="Barrangou R."/>
            <person name="Klaenhammer T.R."/>
            <person name="Caufield P.W."/>
            <person name="Cui Y."/>
            <person name="Zhang H."/>
            <person name="O'Toole P.W."/>
        </authorList>
    </citation>
    <scope>NUCLEOTIDE SEQUENCE [LARGE SCALE GENOMIC DNA]</scope>
    <source>
        <strain evidence="5 6">DSM 12744</strain>
    </source>
</reference>
<dbReference type="OrthoDB" id="9795222at2"/>
<dbReference type="Gene3D" id="2.160.20.10">
    <property type="entry name" value="Single-stranded right-handed beta-helix, Pectin lyase-like"/>
    <property type="match status" value="1"/>
</dbReference>
<dbReference type="PANTHER" id="PTHR31339">
    <property type="entry name" value="PECTIN LYASE-RELATED"/>
    <property type="match status" value="1"/>
</dbReference>
<dbReference type="EMBL" id="AZEC01000003">
    <property type="protein sequence ID" value="KRL13810.1"/>
    <property type="molecule type" value="Genomic_DNA"/>
</dbReference>
<evidence type="ECO:0000313" key="5">
    <source>
        <dbReference type="EMBL" id="KRL13810.1"/>
    </source>
</evidence>
<dbReference type="InterPro" id="IPR012334">
    <property type="entry name" value="Pectin_lyas_fold"/>
</dbReference>
<dbReference type="PANTHER" id="PTHR31339:SF9">
    <property type="entry name" value="PLASMIN AND FIBRONECTIN-BINDING PROTEIN A"/>
    <property type="match status" value="1"/>
</dbReference>
<gene>
    <name evidence="5" type="ORF">FD09_GL001840</name>
</gene>
<accession>A0A0R1N817</accession>
<keyword evidence="2 4" id="KW-0378">Hydrolase</keyword>
<evidence type="ECO:0000256" key="3">
    <source>
        <dbReference type="ARBA" id="ARBA00023295"/>
    </source>
</evidence>
<dbReference type="Pfam" id="PF00295">
    <property type="entry name" value="Glyco_hydro_28"/>
    <property type="match status" value="1"/>
</dbReference>
<dbReference type="InterPro" id="IPR000743">
    <property type="entry name" value="Glyco_hydro_28"/>
</dbReference>
<organism evidence="5 6">
    <name type="scientific">Schleiferilactobacillus perolens DSM 12744</name>
    <dbReference type="NCBI Taxonomy" id="1423792"/>
    <lineage>
        <taxon>Bacteria</taxon>
        <taxon>Bacillati</taxon>
        <taxon>Bacillota</taxon>
        <taxon>Bacilli</taxon>
        <taxon>Lactobacillales</taxon>
        <taxon>Lactobacillaceae</taxon>
        <taxon>Schleiferilactobacillus</taxon>
    </lineage>
</organism>
<comment type="caution">
    <text evidence="5">The sequence shown here is derived from an EMBL/GenBank/DDBJ whole genome shotgun (WGS) entry which is preliminary data.</text>
</comment>
<keyword evidence="3 4" id="KW-0326">Glycosidase</keyword>
<dbReference type="AlphaFoldDB" id="A0A0R1N817"/>
<dbReference type="PATRIC" id="fig|1423792.3.peg.1866"/>
<comment type="similarity">
    <text evidence="1 4">Belongs to the glycosyl hydrolase 28 family.</text>
</comment>
<dbReference type="InterPro" id="IPR051801">
    <property type="entry name" value="GH28_Enzymes"/>
</dbReference>